<feature type="compositionally biased region" description="Basic and acidic residues" evidence="1">
    <location>
        <begin position="325"/>
        <end position="338"/>
    </location>
</feature>
<reference evidence="3" key="1">
    <citation type="journal article" date="2023" name="Front. Mar. Sci.">
        <title>A new Merluccius polli reference genome to investigate the effects of global change in West African waters.</title>
        <authorList>
            <person name="Mateo J.L."/>
            <person name="Blanco-Fernandez C."/>
            <person name="Garcia-Vazquez E."/>
            <person name="Machado-Schiaffino G."/>
        </authorList>
    </citation>
    <scope>NUCLEOTIDE SEQUENCE</scope>
    <source>
        <strain evidence="3">C29</strain>
        <tissue evidence="3">Fin</tissue>
    </source>
</reference>
<dbReference type="CDD" id="cd11304">
    <property type="entry name" value="Cadherin_repeat"/>
    <property type="match status" value="1"/>
</dbReference>
<keyword evidence="2" id="KW-1133">Transmembrane helix</keyword>
<feature type="compositionally biased region" description="Basic and acidic residues" evidence="1">
    <location>
        <begin position="303"/>
        <end position="312"/>
    </location>
</feature>
<gene>
    <name evidence="3" type="ORF">N1851_024602</name>
</gene>
<feature type="region of interest" description="Disordered" evidence="1">
    <location>
        <begin position="236"/>
        <end position="339"/>
    </location>
</feature>
<name>A0AA47MF11_MERPO</name>
<protein>
    <submittedName>
        <fullName evidence="3">Uncharacterized protein</fullName>
    </submittedName>
</protein>
<organism evidence="3 4">
    <name type="scientific">Merluccius polli</name>
    <name type="common">Benguela hake</name>
    <name type="synonym">Merluccius cadenati</name>
    <dbReference type="NCBI Taxonomy" id="89951"/>
    <lineage>
        <taxon>Eukaryota</taxon>
        <taxon>Metazoa</taxon>
        <taxon>Chordata</taxon>
        <taxon>Craniata</taxon>
        <taxon>Vertebrata</taxon>
        <taxon>Euteleostomi</taxon>
        <taxon>Actinopterygii</taxon>
        <taxon>Neopterygii</taxon>
        <taxon>Teleostei</taxon>
        <taxon>Neoteleostei</taxon>
        <taxon>Acanthomorphata</taxon>
        <taxon>Zeiogadaria</taxon>
        <taxon>Gadariae</taxon>
        <taxon>Gadiformes</taxon>
        <taxon>Gadoidei</taxon>
        <taxon>Merlucciidae</taxon>
        <taxon>Merluccius</taxon>
    </lineage>
</organism>
<comment type="caution">
    <text evidence="3">The sequence shown here is derived from an EMBL/GenBank/DDBJ whole genome shotgun (WGS) entry which is preliminary data.</text>
</comment>
<keyword evidence="2" id="KW-0472">Membrane</keyword>
<dbReference type="Proteomes" id="UP001174136">
    <property type="component" value="Unassembled WGS sequence"/>
</dbReference>
<sequence length="528" mass="58528">MNRRNVCQTEALKRRLRQGLQWEREVPLLKGCWRTQSEPGSPSPPNRLACQEADPAIEPESTVHSKYGTASWHGDRDCSSRSRRRRNAHALWAASLEPLAVWPVVLLLVGEAATAFATAHLRTLFPGGEAHYRRPSWKALHQGLAARPGKPAQPLLFLGGGRSQPPTLWMPRRPQGGHTSLRWLVLLELLLRSHCQVSRKLPQIHPLLSFPLDDDSLFTVHKQTHFIRLQAQRHLHPTCPGEGVPSREDQAMQPMLPLGTGSHHPGGAGVRGLTPNQVHSHRASPGQDEEVGVLRGKGQTQQKHLDPQEQDRPQPAGLHSVDLVSGRDPRRSQDKSQSRAESGICQCCARIPDCMLVLPGPTRSHQVHQVPPGPEPSLLSFLFFLEKTKVASTRKDQRLILKTSSDWLTLNLDQLLIGQRGSLGSETMEPWQPQRLLLLLFVHTATATSGWGGCLDAQDVFAAVRENSPTGELIAQLSADVSRPGTRWSVVGRDADWFFLEEGDLRLNAAPEKTLDREVNSALGYDPL</sequence>
<evidence type="ECO:0000313" key="3">
    <source>
        <dbReference type="EMBL" id="KAK0138866.1"/>
    </source>
</evidence>
<evidence type="ECO:0000256" key="1">
    <source>
        <dbReference type="SAM" id="MobiDB-lite"/>
    </source>
</evidence>
<evidence type="ECO:0000313" key="4">
    <source>
        <dbReference type="Proteomes" id="UP001174136"/>
    </source>
</evidence>
<keyword evidence="4" id="KW-1185">Reference proteome</keyword>
<dbReference type="AlphaFoldDB" id="A0AA47MF11"/>
<proteinExistence type="predicted"/>
<accession>A0AA47MF11</accession>
<dbReference type="EMBL" id="JAOPHQ010004566">
    <property type="protein sequence ID" value="KAK0138866.1"/>
    <property type="molecule type" value="Genomic_DNA"/>
</dbReference>
<keyword evidence="2" id="KW-0812">Transmembrane</keyword>
<evidence type="ECO:0000256" key="2">
    <source>
        <dbReference type="SAM" id="Phobius"/>
    </source>
</evidence>
<feature type="transmembrane region" description="Helical" evidence="2">
    <location>
        <begin position="90"/>
        <end position="110"/>
    </location>
</feature>